<organism evidence="2 3">
    <name type="scientific">Candidatus Cellulosilyticum pullistercoris</name>
    <dbReference type="NCBI Taxonomy" id="2838521"/>
    <lineage>
        <taxon>Bacteria</taxon>
        <taxon>Bacillati</taxon>
        <taxon>Bacillota</taxon>
        <taxon>Clostridia</taxon>
        <taxon>Lachnospirales</taxon>
        <taxon>Cellulosilyticaceae</taxon>
        <taxon>Cellulosilyticum</taxon>
    </lineage>
</organism>
<feature type="transmembrane region" description="Helical" evidence="1">
    <location>
        <begin position="20"/>
        <end position="41"/>
    </location>
</feature>
<keyword evidence="1" id="KW-0472">Membrane</keyword>
<evidence type="ECO:0000313" key="3">
    <source>
        <dbReference type="Proteomes" id="UP000824229"/>
    </source>
</evidence>
<name>A0A9E2NL37_9FIRM</name>
<reference evidence="2" key="2">
    <citation type="submission" date="2021-04" db="EMBL/GenBank/DDBJ databases">
        <authorList>
            <person name="Gilroy R."/>
        </authorList>
    </citation>
    <scope>NUCLEOTIDE SEQUENCE</scope>
    <source>
        <strain evidence="2">B5-657</strain>
    </source>
</reference>
<keyword evidence="1" id="KW-0812">Transmembrane</keyword>
<proteinExistence type="predicted"/>
<accession>A0A9E2NL37</accession>
<dbReference type="EMBL" id="JAHLFQ010000137">
    <property type="protein sequence ID" value="MBU3804332.1"/>
    <property type="molecule type" value="Genomic_DNA"/>
</dbReference>
<gene>
    <name evidence="2" type="ORF">H9872_06220</name>
</gene>
<comment type="caution">
    <text evidence="2">The sequence shown here is derived from an EMBL/GenBank/DDBJ whole genome shotgun (WGS) entry which is preliminary data.</text>
</comment>
<keyword evidence="1" id="KW-1133">Transmembrane helix</keyword>
<evidence type="ECO:0000313" key="2">
    <source>
        <dbReference type="EMBL" id="MBU3804332.1"/>
    </source>
</evidence>
<sequence length="131" mass="15103">MYKSNSRLIRKKQNTSKKKAFVIIGLCLILAICFIVLKIVYNHQNVTLQNTWQSKETGQILSFNPDGTVDIKGTSLDGTYHIISPNTMEYTVDGKTFLMTYYIVDTTLYWGVNNMALEHFQLITNPFYHLI</sequence>
<reference evidence="2" key="1">
    <citation type="journal article" date="2021" name="PeerJ">
        <title>Extensive microbial diversity within the chicken gut microbiome revealed by metagenomics and culture.</title>
        <authorList>
            <person name="Gilroy R."/>
            <person name="Ravi A."/>
            <person name="Getino M."/>
            <person name="Pursley I."/>
            <person name="Horton D.L."/>
            <person name="Alikhan N.F."/>
            <person name="Baker D."/>
            <person name="Gharbi K."/>
            <person name="Hall N."/>
            <person name="Watson M."/>
            <person name="Adriaenssens E.M."/>
            <person name="Foster-Nyarko E."/>
            <person name="Jarju S."/>
            <person name="Secka A."/>
            <person name="Antonio M."/>
            <person name="Oren A."/>
            <person name="Chaudhuri R.R."/>
            <person name="La Ragione R."/>
            <person name="Hildebrand F."/>
            <person name="Pallen M.J."/>
        </authorList>
    </citation>
    <scope>NUCLEOTIDE SEQUENCE</scope>
    <source>
        <strain evidence="2">B5-657</strain>
    </source>
</reference>
<protein>
    <recommendedName>
        <fullName evidence="4">DUF5640 domain-containing protein</fullName>
    </recommendedName>
</protein>
<dbReference type="Proteomes" id="UP000824229">
    <property type="component" value="Unassembled WGS sequence"/>
</dbReference>
<dbReference type="AlphaFoldDB" id="A0A9E2NL37"/>
<evidence type="ECO:0000256" key="1">
    <source>
        <dbReference type="SAM" id="Phobius"/>
    </source>
</evidence>
<evidence type="ECO:0008006" key="4">
    <source>
        <dbReference type="Google" id="ProtNLM"/>
    </source>
</evidence>